<evidence type="ECO:0000256" key="6">
    <source>
        <dbReference type="ARBA" id="ARBA00023004"/>
    </source>
</evidence>
<dbReference type="Gene3D" id="3.40.50.970">
    <property type="match status" value="2"/>
</dbReference>
<dbReference type="PANTHER" id="PTHR32154">
    <property type="entry name" value="PYRUVATE-FLAVODOXIN OXIDOREDUCTASE-RELATED"/>
    <property type="match status" value="1"/>
</dbReference>
<dbReference type="GO" id="GO:0030976">
    <property type="term" value="F:thiamine pyrophosphate binding"/>
    <property type="evidence" value="ECO:0007669"/>
    <property type="project" value="InterPro"/>
</dbReference>
<dbReference type="Pfam" id="PF01558">
    <property type="entry name" value="POR"/>
    <property type="match status" value="1"/>
</dbReference>
<dbReference type="InterPro" id="IPR033412">
    <property type="entry name" value="PFOR_II"/>
</dbReference>
<dbReference type="Gene3D" id="3.30.70.20">
    <property type="match status" value="1"/>
</dbReference>
<dbReference type="Pfam" id="PF17147">
    <property type="entry name" value="PFOR_II"/>
    <property type="match status" value="1"/>
</dbReference>
<dbReference type="eggNOG" id="COG1014">
    <property type="taxonomic scope" value="Bacteria"/>
</dbReference>
<keyword evidence="4" id="KW-0249">Electron transport</keyword>
<protein>
    <submittedName>
        <fullName evidence="10">Possible+E2677 pyruvate-flavodoxin oxidoreductase</fullName>
        <ecNumber evidence="10">1.2.7.1</ecNumber>
    </submittedName>
</protein>
<evidence type="ECO:0000256" key="3">
    <source>
        <dbReference type="ARBA" id="ARBA00022723"/>
    </source>
</evidence>
<dbReference type="SUPFAM" id="SSF52922">
    <property type="entry name" value="TK C-terminal domain-like"/>
    <property type="match status" value="1"/>
</dbReference>
<dbReference type="SUPFAM" id="SSF53323">
    <property type="entry name" value="Pyruvate-ferredoxin oxidoreductase, PFOR, domain III"/>
    <property type="match status" value="1"/>
</dbReference>
<keyword evidence="1" id="KW-0813">Transport</keyword>
<dbReference type="STRING" id="258594.RPA4721"/>
<evidence type="ECO:0000259" key="9">
    <source>
        <dbReference type="PROSITE" id="PS51379"/>
    </source>
</evidence>
<dbReference type="PANTHER" id="PTHR32154:SF0">
    <property type="entry name" value="PYRUVATE-FLAVODOXIN OXIDOREDUCTASE-RELATED"/>
    <property type="match status" value="1"/>
</dbReference>
<keyword evidence="10" id="KW-0670">Pyruvate</keyword>
<dbReference type="InterPro" id="IPR002880">
    <property type="entry name" value="Pyrv_Fd/Flavodoxin_OxRdtase_N"/>
</dbReference>
<dbReference type="SUPFAM" id="SSF52518">
    <property type="entry name" value="Thiamin diphosphate-binding fold (THDP-binding)"/>
    <property type="match status" value="2"/>
</dbReference>
<name>Q6N0P1_RHOPA</name>
<dbReference type="InterPro" id="IPR019752">
    <property type="entry name" value="Pyrv/ketoisovalerate_OxRed_cat"/>
</dbReference>
<dbReference type="GO" id="GO:0046872">
    <property type="term" value="F:metal ion binding"/>
    <property type="evidence" value="ECO:0007669"/>
    <property type="project" value="UniProtKB-KW"/>
</dbReference>
<dbReference type="PROSITE" id="PS51379">
    <property type="entry name" value="4FE4S_FER_2"/>
    <property type="match status" value="2"/>
</dbReference>
<feature type="region of interest" description="Disordered" evidence="8">
    <location>
        <begin position="57"/>
        <end position="78"/>
    </location>
</feature>
<dbReference type="EMBL" id="BX572608">
    <property type="protein sequence ID" value="CAE30161.1"/>
    <property type="molecule type" value="Genomic_DNA"/>
</dbReference>
<keyword evidence="7" id="KW-0411">Iron-sulfur</keyword>
<dbReference type="Pfam" id="PF02775">
    <property type="entry name" value="TPP_enzyme_C"/>
    <property type="match status" value="1"/>
</dbReference>
<keyword evidence="5 10" id="KW-0560">Oxidoreductase</keyword>
<evidence type="ECO:0000256" key="5">
    <source>
        <dbReference type="ARBA" id="ARBA00023002"/>
    </source>
</evidence>
<feature type="domain" description="4Fe-4S ferredoxin-type" evidence="9">
    <location>
        <begin position="1044"/>
        <end position="1074"/>
    </location>
</feature>
<keyword evidence="3" id="KW-0479">Metal-binding</keyword>
<dbReference type="InterPro" id="IPR017900">
    <property type="entry name" value="4Fe4S_Fe_S_CS"/>
</dbReference>
<evidence type="ECO:0000256" key="1">
    <source>
        <dbReference type="ARBA" id="ARBA00022448"/>
    </source>
</evidence>
<evidence type="ECO:0000256" key="2">
    <source>
        <dbReference type="ARBA" id="ARBA00022485"/>
    </source>
</evidence>
<dbReference type="InterPro" id="IPR017896">
    <property type="entry name" value="4Fe4S_Fe-S-bd"/>
</dbReference>
<keyword evidence="2" id="KW-0004">4Fe-4S</keyword>
<keyword evidence="6" id="KW-0408">Iron</keyword>
<dbReference type="eggNOG" id="COG1145">
    <property type="taxonomic scope" value="Bacteria"/>
</dbReference>
<dbReference type="eggNOG" id="COG1144">
    <property type="taxonomic scope" value="Bacteria"/>
</dbReference>
<dbReference type="InterPro" id="IPR009014">
    <property type="entry name" value="Transketo_C/PFOR_II"/>
</dbReference>
<dbReference type="SUPFAM" id="SSF54862">
    <property type="entry name" value="4Fe-4S ferredoxins"/>
    <property type="match status" value="1"/>
</dbReference>
<evidence type="ECO:0000256" key="8">
    <source>
        <dbReference type="SAM" id="MobiDB-lite"/>
    </source>
</evidence>
<dbReference type="GO" id="GO:0019164">
    <property type="term" value="F:pyruvate synthase activity"/>
    <property type="evidence" value="ECO:0007669"/>
    <property type="project" value="UniProtKB-EC"/>
</dbReference>
<dbReference type="InterPro" id="IPR050722">
    <property type="entry name" value="Pyruvate:ferred/Flavod_OxRd"/>
</dbReference>
<dbReference type="InterPro" id="IPR029061">
    <property type="entry name" value="THDP-binding"/>
</dbReference>
<organism evidence="10">
    <name type="scientific">Rhodopseudomonas palustris (strain ATCC BAA-98 / CGA009)</name>
    <dbReference type="NCBI Taxonomy" id="258594"/>
    <lineage>
        <taxon>Bacteria</taxon>
        <taxon>Pseudomonadati</taxon>
        <taxon>Pseudomonadota</taxon>
        <taxon>Alphaproteobacteria</taxon>
        <taxon>Hyphomicrobiales</taxon>
        <taxon>Nitrobacteraceae</taxon>
        <taxon>Rhodopseudomonas</taxon>
    </lineage>
</organism>
<dbReference type="Pfam" id="PF01855">
    <property type="entry name" value="POR_N"/>
    <property type="match status" value="1"/>
</dbReference>
<evidence type="ECO:0000313" key="10">
    <source>
        <dbReference type="EMBL" id="CAE30161.1"/>
    </source>
</evidence>
<dbReference type="HOGENOM" id="CLU_242773_0_0_5"/>
<evidence type="ECO:0000256" key="4">
    <source>
        <dbReference type="ARBA" id="ARBA00022982"/>
    </source>
</evidence>
<evidence type="ECO:0000256" key="7">
    <source>
        <dbReference type="ARBA" id="ARBA00023014"/>
    </source>
</evidence>
<dbReference type="EC" id="1.2.7.1" evidence="10"/>
<dbReference type="CDD" id="cd07034">
    <property type="entry name" value="TPP_PYR_PFOR_IOR-alpha_like"/>
    <property type="match status" value="1"/>
</dbReference>
<dbReference type="Gene3D" id="3.40.50.920">
    <property type="match status" value="1"/>
</dbReference>
<sequence>MGFRLRATAPHTTQRLCWRGPDTSRAVNLKATRRFCPAAAQQPPGIDTPFPKMANATRRVRSADPTQTRKNGTDPMNAKYPGIPSVIHGNGAVAQVMGHVCGGVIGYPITPSTEISEIYEAFRSSGGCNVWGKHPFFFEPEGEHSAQSGALGAALTGGKFISNASSSQGILYGLESHYVTVGKKVGGFVLQVAARVVSKHSLNVMAGHDDVYALLSSGYTILFGSNPQEAADLAAISYKVAAMSLIPVANAMDGFATSHMLSEALMPEPDLLREFLGDPAGRIPCPTVAQEMLFGAKGRVFQLKQYLLRHEADFMPTELAALKKFLDDNADTIETDNAGTIVAETQRWVPEELRGQWKRQWINAPEKGTRQLVPALVDIDNPGLTGGVQNQPDFQAGAVDHRTHFANAVPHFVKEAMAEYASLTGREYKPVMTYMCDDADHVVVGLGSVTDDAEAVAAYLRSQGKKVGVVSIKMLQPFPEAELVEALKGKTAVTVLERSEVTALTQLVTQALCKARENGDAGVRHAGIPALTKLPKITTAIFGLGGHDLQPRDLIACYANMEKQDSAPFVYLGTKFFTENPSPRMEALQSRLKAAYPETQYMALETGTNPNLLPPSAFRIRFHSIGGYGTIASGKLLTDILAGALDMHSKSAPKYGSEKSGAPTNYYITLSPEPVKITNAELEDVEIVISPDHKVFVHTNPLRGLVAGGTFILQTNLSPLEVWRDMPAKARQTIRDKKIKFYVIDAFAVAKRHAPTAELETRMMGIAFIGAVCGNVDRVVADASQDAMLNKIRQQISKKFGAKGGDIVEGNMAVIREGLEATHKVDYDAAEFSEDAIKAAPKAKRDASISASMCRVAAPASAAGFLDPEYYDDVLAAPFRDGTIAEAPVLPGIGMFMPAGSAAAKDKGLFRRNVPEFKADLCTGCMECALVCPDAAIPNAVHDIHELLLTAIKQLDIAPAQQDALREKVPALTEAIRDVYRGGKDDKPFNEIVAQAAEALNVDNATLNRNFGKLSAALSVYPVARTRPFFDAMEKSQPGTGGLYSVSVDPWKCSGCLECIDVCGPGALVDREQDEPMLEQLQARFEFLSRTPNTPARFTESATKPEGETKRLMLDRANYYATTGGHGACRGCGEVTAIRLVTSTNHAIHDKRRKDHIRELETLIDQLNAKRALVAGDDARAARIDQTLKTLEKRLYLYESGPTGNGPSGMVIANATGCSSVYASTFPFNPYTDPWVNSLFQDTPAVAKGIFEGLTAKASEDFRALRIAKLELADAYDAAKHDGYFRYFGWSEFTPEERSMLPTVLSMGGDGATYDIGFGALSRLLATKTPIKVVVLNTGAYSNTGGQTSTASLTGQDSDLSRFGIAQHGKQESRKELGLIASFHPNVFVVQTATALQGHFLKNVMEFLNHTSSPAVLDVYTPCQAEHGIGDAVANRQARLAVESRMNPVFVHDPRKGSKLNNWFSLDGNPEADQDWATKTIEYVDADGKPQLLKAKLTPADFAHTEVRFRKQFKPLKKDEGALPIDEYVALDPAARAGKTPFIYATDADKKLIKLSVGETVVALVEERRKYWRTLQYLGGFDVRALDEAHSAELAALQHQYDEQVKARESSLDQIARGMSELAASSNAPAAGGFGALMNGFAAAPAAAAPTNGAKAANGNGAEPIHIDDADLGKCTNCKSCYQDVPEVFELTKIVVDGAPKDVAHVIPGVFGKLKVTPELSAKLSRAAANCDAEIIR</sequence>
<reference evidence="10" key="1">
    <citation type="journal article" date="2004" name="Nat. Biotechnol.">
        <title>Complete genome sequence of the metabolically versatile photosynthetic bacterium Rhodopseudomonas palustris.</title>
        <authorList>
            <person name="Larimer F.W."/>
            <person name="Chain P."/>
            <person name="Hauser L."/>
            <person name="Lamerdin J."/>
            <person name="Malfatti S."/>
            <person name="Do L."/>
            <person name="Land M.L."/>
            <person name="Pelletier D.A."/>
            <person name="Beatty J.T."/>
            <person name="Lang A.S."/>
            <person name="Tabita F.R."/>
            <person name="Gibson J.L."/>
            <person name="Hanson T.E."/>
            <person name="Bobst C."/>
            <person name="Torres J.L."/>
            <person name="Peres C."/>
            <person name="Harrison F.H."/>
            <person name="Gibson J."/>
            <person name="Harwood C.S."/>
        </authorList>
    </citation>
    <scope>NUCLEOTIDE SEQUENCE [LARGE SCALE GENOMIC DNA]</scope>
    <source>
        <strain evidence="10">CGA009</strain>
    </source>
</reference>
<dbReference type="InterPro" id="IPR011766">
    <property type="entry name" value="TPP_enzyme_TPP-bd"/>
</dbReference>
<dbReference type="eggNOG" id="COG0674">
    <property type="taxonomic scope" value="Bacteria"/>
</dbReference>
<feature type="domain" description="4Fe-4S ferredoxin-type" evidence="9">
    <location>
        <begin position="913"/>
        <end position="943"/>
    </location>
</feature>
<proteinExistence type="predicted"/>
<dbReference type="InterPro" id="IPR002869">
    <property type="entry name" value="Pyrv_flavodox_OxRed_cen"/>
</dbReference>
<dbReference type="eggNOG" id="COG1013">
    <property type="taxonomic scope" value="Bacteria"/>
</dbReference>
<dbReference type="Gene3D" id="3.40.920.10">
    <property type="entry name" value="Pyruvate-ferredoxin oxidoreductase, PFOR, domain III"/>
    <property type="match status" value="1"/>
</dbReference>
<dbReference type="GO" id="GO:0006979">
    <property type="term" value="P:response to oxidative stress"/>
    <property type="evidence" value="ECO:0007669"/>
    <property type="project" value="TreeGrafter"/>
</dbReference>
<dbReference type="PhylomeDB" id="Q6N0P1"/>
<dbReference type="GO" id="GO:0051539">
    <property type="term" value="F:4 iron, 4 sulfur cluster binding"/>
    <property type="evidence" value="ECO:0007669"/>
    <property type="project" value="UniProtKB-KW"/>
</dbReference>
<dbReference type="PROSITE" id="PS00198">
    <property type="entry name" value="4FE4S_FER_1"/>
    <property type="match status" value="2"/>
</dbReference>
<gene>
    <name evidence="10" type="ordered locus">RPA4721</name>
</gene>
<accession>Q6N0P1</accession>